<sequence length="351" mass="40410">MALSIRPSPRVQPERRDFISYFDSLLARLALCSLCSRDERDYIDEVIPDFEVIDVVAHGGYGRVYRCLEPVSYNVVAVKQITILGSFQGVPAQIIREVAFLKELRHNNIVKLLNVYVRGDRYVNLVFEHLQCDLHDYIRKSRYSNSRIVKTFMHQILSALEFCHTRKVLHRDLKPSNVLVDEPNLRIKLADFGLAREFRDDISYTEQVGTAWYRAPEVLFDNYQYSSPIDLWGAGCVFAEMLTGGPLFHTSRKRDELQSIFRLLGTPTEDTWPGITQSLPDIHKYKKYNPVGMDELFPNLEQSGQNLLARLLCMNPNDRISAAAALSHAYFRDAQWDGKPKEQSSSCIPFR</sequence>
<dbReference type="GO" id="GO:0007165">
    <property type="term" value="P:signal transduction"/>
    <property type="evidence" value="ECO:0007669"/>
    <property type="project" value="TreeGrafter"/>
</dbReference>
<accession>A0A1S3TIW4</accession>
<dbReference type="FunFam" id="1.10.510.10:FF:000611">
    <property type="entry name" value="CMGC family protein kinase"/>
    <property type="match status" value="1"/>
</dbReference>
<dbReference type="GO" id="GO:0005634">
    <property type="term" value="C:nucleus"/>
    <property type="evidence" value="ECO:0007669"/>
    <property type="project" value="TreeGrafter"/>
</dbReference>
<dbReference type="GO" id="GO:0051445">
    <property type="term" value="P:regulation of meiotic cell cycle"/>
    <property type="evidence" value="ECO:0007669"/>
    <property type="project" value="TreeGrafter"/>
</dbReference>
<dbReference type="GO" id="GO:0010468">
    <property type="term" value="P:regulation of gene expression"/>
    <property type="evidence" value="ECO:0007669"/>
    <property type="project" value="TreeGrafter"/>
</dbReference>
<dbReference type="PROSITE" id="PS00108">
    <property type="entry name" value="PROTEIN_KINASE_ST"/>
    <property type="match status" value="1"/>
</dbReference>
<evidence type="ECO:0000256" key="2">
    <source>
        <dbReference type="ARBA" id="ARBA00022741"/>
    </source>
</evidence>
<evidence type="ECO:0000256" key="1">
    <source>
        <dbReference type="ARBA" id="ARBA00006485"/>
    </source>
</evidence>
<keyword evidence="6" id="KW-0132">Cell division</keyword>
<dbReference type="SUPFAM" id="SSF56112">
    <property type="entry name" value="Protein kinase-like (PK-like)"/>
    <property type="match status" value="1"/>
</dbReference>
<feature type="domain" description="Protein kinase" evidence="4">
    <location>
        <begin position="50"/>
        <end position="331"/>
    </location>
</feature>
<name>A0A1S3TIW4_VIGRR</name>
<dbReference type="SMART" id="SM00220">
    <property type="entry name" value="S_TKc"/>
    <property type="match status" value="1"/>
</dbReference>
<dbReference type="GO" id="GO:0030332">
    <property type="term" value="F:cyclin binding"/>
    <property type="evidence" value="ECO:0007669"/>
    <property type="project" value="TreeGrafter"/>
</dbReference>
<proteinExistence type="inferred from homology"/>
<keyword evidence="5" id="KW-1185">Reference proteome</keyword>
<keyword evidence="3" id="KW-0067">ATP-binding</keyword>
<keyword evidence="6" id="KW-0131">Cell cycle</keyword>
<keyword evidence="2" id="KW-0547">Nucleotide-binding</keyword>
<dbReference type="GeneID" id="106755998"/>
<evidence type="ECO:0000313" key="5">
    <source>
        <dbReference type="Proteomes" id="UP000087766"/>
    </source>
</evidence>
<dbReference type="STRING" id="3916.A0A1S3TIW4"/>
<dbReference type="InterPro" id="IPR000719">
    <property type="entry name" value="Prot_kinase_dom"/>
</dbReference>
<dbReference type="GO" id="GO:0005524">
    <property type="term" value="F:ATP binding"/>
    <property type="evidence" value="ECO:0007669"/>
    <property type="project" value="UniProtKB-KW"/>
</dbReference>
<dbReference type="InterPro" id="IPR011009">
    <property type="entry name" value="Kinase-like_dom_sf"/>
</dbReference>
<dbReference type="InterPro" id="IPR050108">
    <property type="entry name" value="CDK"/>
</dbReference>
<dbReference type="PANTHER" id="PTHR24056:SF366">
    <property type="entry name" value="CYCLIN-DEPENDENT KINASE"/>
    <property type="match status" value="1"/>
</dbReference>
<dbReference type="GO" id="GO:0004693">
    <property type="term" value="F:cyclin-dependent protein serine/threonine kinase activity"/>
    <property type="evidence" value="ECO:0007669"/>
    <property type="project" value="TreeGrafter"/>
</dbReference>
<dbReference type="Proteomes" id="UP000087766">
    <property type="component" value="Chromosome 2"/>
</dbReference>
<dbReference type="KEGG" id="vra:106755998"/>
<dbReference type="Gene3D" id="1.10.510.10">
    <property type="entry name" value="Transferase(Phosphotransferase) domain 1"/>
    <property type="match status" value="1"/>
</dbReference>
<evidence type="ECO:0000313" key="6">
    <source>
        <dbReference type="RefSeq" id="XP_014493718.2"/>
    </source>
</evidence>
<dbReference type="AlphaFoldDB" id="A0A1S3TIW4"/>
<comment type="similarity">
    <text evidence="1">Belongs to the protein kinase superfamily. CMGC Ser/Thr protein kinase family. CDC2/CDKX subfamily.</text>
</comment>
<reference evidence="6" key="2">
    <citation type="submission" date="2025-08" db="UniProtKB">
        <authorList>
            <consortium name="RefSeq"/>
        </authorList>
    </citation>
    <scope>IDENTIFICATION</scope>
    <source>
        <tissue evidence="6">Leaf</tissue>
    </source>
</reference>
<dbReference type="GO" id="GO:0000307">
    <property type="term" value="C:cyclin-dependent protein kinase holoenzyme complex"/>
    <property type="evidence" value="ECO:0007669"/>
    <property type="project" value="TreeGrafter"/>
</dbReference>
<dbReference type="OrthoDB" id="1405851at2759"/>
<dbReference type="GO" id="GO:0010389">
    <property type="term" value="P:regulation of G2/M transition of mitotic cell cycle"/>
    <property type="evidence" value="ECO:0007669"/>
    <property type="project" value="TreeGrafter"/>
</dbReference>
<protein>
    <submittedName>
        <fullName evidence="6">Cell division control protein 2 homolog</fullName>
    </submittedName>
</protein>
<dbReference type="PANTHER" id="PTHR24056">
    <property type="entry name" value="CELL DIVISION PROTEIN KINASE"/>
    <property type="match status" value="1"/>
</dbReference>
<dbReference type="Gene3D" id="3.30.200.20">
    <property type="entry name" value="Phosphorylase Kinase, domain 1"/>
    <property type="match status" value="1"/>
</dbReference>
<dbReference type="RefSeq" id="XP_014493718.2">
    <property type="nucleotide sequence ID" value="XM_014638232.2"/>
</dbReference>
<dbReference type="GO" id="GO:0051301">
    <property type="term" value="P:cell division"/>
    <property type="evidence" value="ECO:0007669"/>
    <property type="project" value="UniProtKB-KW"/>
</dbReference>
<dbReference type="PROSITE" id="PS50011">
    <property type="entry name" value="PROTEIN_KINASE_DOM"/>
    <property type="match status" value="1"/>
</dbReference>
<dbReference type="Pfam" id="PF00069">
    <property type="entry name" value="Pkinase"/>
    <property type="match status" value="1"/>
</dbReference>
<gene>
    <name evidence="6" type="primary">LOC106755998</name>
</gene>
<evidence type="ECO:0000259" key="4">
    <source>
        <dbReference type="PROSITE" id="PS50011"/>
    </source>
</evidence>
<evidence type="ECO:0000256" key="3">
    <source>
        <dbReference type="ARBA" id="ARBA00022840"/>
    </source>
</evidence>
<reference evidence="5" key="1">
    <citation type="journal article" date="2014" name="Nat. Commun.">
        <title>Genome sequence of mungbean and insights into evolution within Vigna species.</title>
        <authorList>
            <person name="Kang Y.J."/>
            <person name="Kim S.K."/>
            <person name="Kim M.Y."/>
            <person name="Lestari P."/>
            <person name="Kim K.H."/>
            <person name="Ha B.K."/>
            <person name="Jun T.H."/>
            <person name="Hwang W.J."/>
            <person name="Lee T."/>
            <person name="Lee J."/>
            <person name="Shim S."/>
            <person name="Yoon M.Y."/>
            <person name="Jang Y.E."/>
            <person name="Han K.S."/>
            <person name="Taeprayoon P."/>
            <person name="Yoon N."/>
            <person name="Somta P."/>
            <person name="Tanya P."/>
            <person name="Kim K.S."/>
            <person name="Gwag J.G."/>
            <person name="Moon J.K."/>
            <person name="Lee Y.H."/>
            <person name="Park B.S."/>
            <person name="Bombarely A."/>
            <person name="Doyle J.J."/>
            <person name="Jackson S.A."/>
            <person name="Schafleitner R."/>
            <person name="Srinives P."/>
            <person name="Varshney R.K."/>
            <person name="Lee S.H."/>
        </authorList>
    </citation>
    <scope>NUCLEOTIDE SEQUENCE [LARGE SCALE GENOMIC DNA]</scope>
    <source>
        <strain evidence="5">cv. VC1973A</strain>
    </source>
</reference>
<organism evidence="5 6">
    <name type="scientific">Vigna radiata var. radiata</name>
    <name type="common">Mung bean</name>
    <name type="synonym">Phaseolus aureus</name>
    <dbReference type="NCBI Taxonomy" id="3916"/>
    <lineage>
        <taxon>Eukaryota</taxon>
        <taxon>Viridiplantae</taxon>
        <taxon>Streptophyta</taxon>
        <taxon>Embryophyta</taxon>
        <taxon>Tracheophyta</taxon>
        <taxon>Spermatophyta</taxon>
        <taxon>Magnoliopsida</taxon>
        <taxon>eudicotyledons</taxon>
        <taxon>Gunneridae</taxon>
        <taxon>Pentapetalae</taxon>
        <taxon>rosids</taxon>
        <taxon>fabids</taxon>
        <taxon>Fabales</taxon>
        <taxon>Fabaceae</taxon>
        <taxon>Papilionoideae</taxon>
        <taxon>50 kb inversion clade</taxon>
        <taxon>NPAAA clade</taxon>
        <taxon>indigoferoid/millettioid clade</taxon>
        <taxon>Phaseoleae</taxon>
        <taxon>Vigna</taxon>
    </lineage>
</organism>
<dbReference type="GO" id="GO:0005737">
    <property type="term" value="C:cytoplasm"/>
    <property type="evidence" value="ECO:0007669"/>
    <property type="project" value="TreeGrafter"/>
</dbReference>
<dbReference type="InterPro" id="IPR008271">
    <property type="entry name" value="Ser/Thr_kinase_AS"/>
</dbReference>
<dbReference type="GO" id="GO:0000082">
    <property type="term" value="P:G1/S transition of mitotic cell cycle"/>
    <property type="evidence" value="ECO:0007669"/>
    <property type="project" value="TreeGrafter"/>
</dbReference>